<evidence type="ECO:0000256" key="4">
    <source>
        <dbReference type="ARBA" id="ARBA00013078"/>
    </source>
</evidence>
<comment type="caution">
    <text evidence="5">The sequence shown here is derived from an EMBL/GenBank/DDBJ whole genome shotgun (WGS) entry which is preliminary data.</text>
</comment>
<name>A0ABS5QHL8_9PROT</name>
<dbReference type="GO" id="GO:0016787">
    <property type="term" value="F:hydrolase activity"/>
    <property type="evidence" value="ECO:0007669"/>
    <property type="project" value="UniProtKB-KW"/>
</dbReference>
<dbReference type="InterPro" id="IPR050155">
    <property type="entry name" value="HAD-like_hydrolase_sf"/>
</dbReference>
<comment type="catalytic activity">
    <reaction evidence="1">
        <text>2-phosphoglycolate + H2O = glycolate + phosphate</text>
        <dbReference type="Rhea" id="RHEA:14369"/>
        <dbReference type="ChEBI" id="CHEBI:15377"/>
        <dbReference type="ChEBI" id="CHEBI:29805"/>
        <dbReference type="ChEBI" id="CHEBI:43474"/>
        <dbReference type="ChEBI" id="CHEBI:58033"/>
        <dbReference type="EC" id="3.1.3.18"/>
    </reaction>
</comment>
<dbReference type="PANTHER" id="PTHR43434:SF1">
    <property type="entry name" value="PHOSPHOGLYCOLATE PHOSPHATASE"/>
    <property type="match status" value="1"/>
</dbReference>
<keyword evidence="6" id="KW-1185">Reference proteome</keyword>
<comment type="pathway">
    <text evidence="2">Organic acid metabolism; glycolate biosynthesis; glycolate from 2-phosphoglycolate: step 1/1.</text>
</comment>
<evidence type="ECO:0000256" key="3">
    <source>
        <dbReference type="ARBA" id="ARBA00006171"/>
    </source>
</evidence>
<dbReference type="Pfam" id="PF13419">
    <property type="entry name" value="HAD_2"/>
    <property type="match status" value="1"/>
</dbReference>
<dbReference type="NCBIfam" id="TIGR01549">
    <property type="entry name" value="HAD-SF-IA-v1"/>
    <property type="match status" value="1"/>
</dbReference>
<evidence type="ECO:0000256" key="1">
    <source>
        <dbReference type="ARBA" id="ARBA00000830"/>
    </source>
</evidence>
<evidence type="ECO:0000256" key="2">
    <source>
        <dbReference type="ARBA" id="ARBA00004818"/>
    </source>
</evidence>
<proteinExistence type="inferred from homology"/>
<organism evidence="5 6">
    <name type="scientific">Roseococcus pinisoli</name>
    <dbReference type="NCBI Taxonomy" id="2835040"/>
    <lineage>
        <taxon>Bacteria</taxon>
        <taxon>Pseudomonadati</taxon>
        <taxon>Pseudomonadota</taxon>
        <taxon>Alphaproteobacteria</taxon>
        <taxon>Acetobacterales</taxon>
        <taxon>Roseomonadaceae</taxon>
        <taxon>Roseococcus</taxon>
    </lineage>
</organism>
<dbReference type="EC" id="3.1.3.18" evidence="4"/>
<dbReference type="SFLD" id="SFLDG01129">
    <property type="entry name" value="C1.5:_HAD__Beta-PGM__Phosphata"/>
    <property type="match status" value="1"/>
</dbReference>
<dbReference type="InterPro" id="IPR006439">
    <property type="entry name" value="HAD-SF_hydro_IA"/>
</dbReference>
<evidence type="ECO:0000313" key="6">
    <source>
        <dbReference type="Proteomes" id="UP000766336"/>
    </source>
</evidence>
<keyword evidence="5" id="KW-0378">Hydrolase</keyword>
<reference evidence="5 6" key="1">
    <citation type="submission" date="2021-05" db="EMBL/GenBank/DDBJ databases">
        <title>Roseococcus sp. XZZS9, whole genome shotgun sequencing project.</title>
        <authorList>
            <person name="Zhao G."/>
            <person name="Shen L."/>
        </authorList>
    </citation>
    <scope>NUCLEOTIDE SEQUENCE [LARGE SCALE GENOMIC DNA]</scope>
    <source>
        <strain evidence="5 6">XZZS9</strain>
    </source>
</reference>
<dbReference type="SFLD" id="SFLDS00003">
    <property type="entry name" value="Haloacid_Dehalogenase"/>
    <property type="match status" value="1"/>
</dbReference>
<dbReference type="InterPro" id="IPR041492">
    <property type="entry name" value="HAD_2"/>
</dbReference>
<dbReference type="RefSeq" id="WP_213671524.1">
    <property type="nucleotide sequence ID" value="NZ_JAHCDA010000003.1"/>
</dbReference>
<dbReference type="InterPro" id="IPR023214">
    <property type="entry name" value="HAD_sf"/>
</dbReference>
<dbReference type="InterPro" id="IPR036412">
    <property type="entry name" value="HAD-like_sf"/>
</dbReference>
<dbReference type="PANTHER" id="PTHR43434">
    <property type="entry name" value="PHOSPHOGLYCOLATE PHOSPHATASE"/>
    <property type="match status" value="1"/>
</dbReference>
<evidence type="ECO:0000313" key="5">
    <source>
        <dbReference type="EMBL" id="MBS7812843.1"/>
    </source>
</evidence>
<dbReference type="Gene3D" id="1.10.150.730">
    <property type="match status" value="1"/>
</dbReference>
<sequence>MTADTAPAAILFDWDNTLIDGWAAIQAGLNAAFAAFGKPAWSREEVLANVRKSLRDSFPEHFGDEWERARDIFYEGVRATHLEVITPLAGTLAMLDAASHLPLGVVSNKQGPLLRLEAEHLGWTPRFGALVGAGDAREDKPSGLPLELCLSRMGLRAGHHIWYVGDTGIDLQAARAAGCRAVLLGDAAHDGGVQALGPDIHFADGEALARWLGALDKGG</sequence>
<dbReference type="Gene3D" id="3.40.50.1000">
    <property type="entry name" value="HAD superfamily/HAD-like"/>
    <property type="match status" value="1"/>
</dbReference>
<accession>A0ABS5QHL8</accession>
<dbReference type="Proteomes" id="UP000766336">
    <property type="component" value="Unassembled WGS sequence"/>
</dbReference>
<gene>
    <name evidence="5" type="ORF">KHU32_17975</name>
</gene>
<protein>
    <recommendedName>
        <fullName evidence="4">phosphoglycolate phosphatase</fullName>
        <ecNumber evidence="4">3.1.3.18</ecNumber>
    </recommendedName>
</protein>
<dbReference type="SUPFAM" id="SSF56784">
    <property type="entry name" value="HAD-like"/>
    <property type="match status" value="1"/>
</dbReference>
<dbReference type="EMBL" id="JAHCDA010000003">
    <property type="protein sequence ID" value="MBS7812843.1"/>
    <property type="molecule type" value="Genomic_DNA"/>
</dbReference>
<comment type="similarity">
    <text evidence="3">Belongs to the HAD-like hydrolase superfamily. CbbY/CbbZ/Gph/YieH family.</text>
</comment>